<comment type="caution">
    <text evidence="1">The sequence shown here is derived from an EMBL/GenBank/DDBJ whole genome shotgun (WGS) entry which is preliminary data.</text>
</comment>
<dbReference type="PATRIC" id="fig|1225564.3.peg.3499"/>
<organism evidence="1 2">
    <name type="scientific">Microvirga vignae</name>
    <dbReference type="NCBI Taxonomy" id="1225564"/>
    <lineage>
        <taxon>Bacteria</taxon>
        <taxon>Pseudomonadati</taxon>
        <taxon>Pseudomonadota</taxon>
        <taxon>Alphaproteobacteria</taxon>
        <taxon>Hyphomicrobiales</taxon>
        <taxon>Methylobacteriaceae</taxon>
        <taxon>Microvirga</taxon>
    </lineage>
</organism>
<proteinExistence type="predicted"/>
<accession>A0A0H1RCR2</accession>
<evidence type="ECO:0000313" key="1">
    <source>
        <dbReference type="EMBL" id="KLK92651.1"/>
    </source>
</evidence>
<gene>
    <name evidence="1" type="ORF">AA309_13260</name>
</gene>
<keyword evidence="2" id="KW-1185">Reference proteome</keyword>
<protein>
    <submittedName>
        <fullName evidence="1">Uncharacterized protein</fullName>
    </submittedName>
</protein>
<evidence type="ECO:0000313" key="2">
    <source>
        <dbReference type="Proteomes" id="UP000035489"/>
    </source>
</evidence>
<dbReference type="STRING" id="1225564.AA309_13260"/>
<name>A0A0H1RCR2_9HYPH</name>
<dbReference type="Proteomes" id="UP000035489">
    <property type="component" value="Unassembled WGS sequence"/>
</dbReference>
<dbReference type="EMBL" id="LCYG01000032">
    <property type="protein sequence ID" value="KLK92651.1"/>
    <property type="molecule type" value="Genomic_DNA"/>
</dbReference>
<dbReference type="AlphaFoldDB" id="A0A0H1RCR2"/>
<sequence length="186" mass="21119">MRGQQLESAWTDANWPFAAEQDLAIFLAMTREAFAADSTNSLPAFEALGYVASYYWRKDEAPESVTIPFWVVEVIVSGYQKYKASHTGPGGARLKFGEALQMEGHGQGKRPRIHDHLKQLRDIRIAIHLVLLEEKGWKIDAAIQELADRTGIHHTTVRDLWVRHAEQARKALRNFRQGETPPEQTS</sequence>
<dbReference type="RefSeq" id="WP_047189471.1">
    <property type="nucleotide sequence ID" value="NZ_LCYG01000032.1"/>
</dbReference>
<reference evidence="1 2" key="1">
    <citation type="submission" date="2015-05" db="EMBL/GenBank/DDBJ databases">
        <title>Draft genome sequence of Microvirga vignae strain BR3299, a novel nitrogen fixing bacteria isolated from Brazil semi-aired region.</title>
        <authorList>
            <person name="Zilli J.E."/>
            <person name="Passos S.R."/>
            <person name="Leite J."/>
            <person name="Baldani J.I."/>
            <person name="Xavier G.R."/>
            <person name="Rumjaneck N.G."/>
            <person name="Simoes-Araujo J.L."/>
        </authorList>
    </citation>
    <scope>NUCLEOTIDE SEQUENCE [LARGE SCALE GENOMIC DNA]</scope>
    <source>
        <strain evidence="1 2">BR3299</strain>
    </source>
</reference>